<sequence length="990" mass="117560">MNNNSLIQVQVKDYVESKQSISNRKLISKKIQPYMKSYGLKPEFFEVKGKQILFKTNNSTNLSNLNKTMFSSISNMKLLPQRKPNPKKNEIVRRAVVSLSDFQILPLTTKYSNLFQEIQNRNVSQVQSDYPNKASVTQRSSIDEFKEKNQHERLNFCKQSIQELEKIKQVKIEEIQNLQKRIESVKMIEMNNNSQVVIKTNRNPNKKYIRYKAATIIQAQVKRWLAQKRYKEWKNKKLEKLKKIITIQKWWQKQLKLIKNKDKFQIGHNDKKVKYIDDHVYIIISNYSYQLQRIRILLIERKGKHKQDFRFYLNINNCQSILNEEITKDSYEFNILIDLITNQIINILHIKNNQIELDLHQDNIIYIERLLLQISIQISQILSNKYQVVIFKQETFQIENQDQQQNQSNQKLDNNEQIENNNDQNNLLVVVDDISNTLLIKKHSNEVQEQPSQSEHNSENQNEQIKKDQSIQNIELEIEIIQIQQIHTDSHPNNNELNNTNQDFVDKQDSVVEEQKQIDQDNFIENKEKQQYENDQSQTQQNSIIKVNNEQDQKQDIQQQDESQTNNQQVQIELIQFEDKDKEIQQLNNQESVVSDKHQDEEFNVHINNSAEQNVLNENEFKDEQIGLNSQVQKIDDTQNQTNIDISQEIQKQKENHNINYAMKEQIMLNDDQLKQTENKDDSKQLINQEIQNQDSKDDFQPYKSIDNNNTLTQQIINQIDSSTQNNFINNNDLEIQSSVHKEEQNIEEECNNIQSQQVQEQNEVQIQQNIEYIDIQNEDNQKAKFQQSTGFQGELFTSQIINTPLQEQDSLEYSPENSHEIQPIYITTLIVNDIDIDVYQLNLKLTFKDKNNLLLECIYNMPNTFQYSLDFINNNLYVYIMENHIRCLLVDHVIKIQKSVKKQRFIKSVLFYLKQNLILISLYKKCFMMQILIYKNDKLEEQLQLRNLNKQCKLGLQKYFLSISPQLIFCQGQYEQTILNILEKLGCKN</sequence>
<dbReference type="PROSITE" id="PS50096">
    <property type="entry name" value="IQ"/>
    <property type="match status" value="1"/>
</dbReference>
<evidence type="ECO:0000313" key="3">
    <source>
        <dbReference type="Proteomes" id="UP000688137"/>
    </source>
</evidence>
<dbReference type="Proteomes" id="UP000688137">
    <property type="component" value="Unassembled WGS sequence"/>
</dbReference>
<reference evidence="2" key="1">
    <citation type="submission" date="2021-01" db="EMBL/GenBank/DDBJ databases">
        <authorList>
            <consortium name="Genoscope - CEA"/>
            <person name="William W."/>
        </authorList>
    </citation>
    <scope>NUCLEOTIDE SEQUENCE</scope>
</reference>
<gene>
    <name evidence="2" type="ORF">PPRIM_AZ9-3.1.T0960049</name>
</gene>
<dbReference type="AlphaFoldDB" id="A0A8S1NX17"/>
<proteinExistence type="predicted"/>
<organism evidence="2 3">
    <name type="scientific">Paramecium primaurelia</name>
    <dbReference type="NCBI Taxonomy" id="5886"/>
    <lineage>
        <taxon>Eukaryota</taxon>
        <taxon>Sar</taxon>
        <taxon>Alveolata</taxon>
        <taxon>Ciliophora</taxon>
        <taxon>Intramacronucleata</taxon>
        <taxon>Oligohymenophorea</taxon>
        <taxon>Peniculida</taxon>
        <taxon>Parameciidae</taxon>
        <taxon>Paramecium</taxon>
    </lineage>
</organism>
<keyword evidence="3" id="KW-1185">Reference proteome</keyword>
<protein>
    <recommendedName>
        <fullName evidence="4">IQ calmodulin-binding motif protein</fullName>
    </recommendedName>
</protein>
<dbReference type="OMA" id="KKIQPYM"/>
<name>A0A8S1NX17_PARPR</name>
<feature type="region of interest" description="Disordered" evidence="1">
    <location>
        <begin position="445"/>
        <end position="468"/>
    </location>
</feature>
<evidence type="ECO:0008006" key="4">
    <source>
        <dbReference type="Google" id="ProtNLM"/>
    </source>
</evidence>
<evidence type="ECO:0000313" key="2">
    <source>
        <dbReference type="EMBL" id="CAD8094496.1"/>
    </source>
</evidence>
<dbReference type="EMBL" id="CAJJDM010000099">
    <property type="protein sequence ID" value="CAD8094496.1"/>
    <property type="molecule type" value="Genomic_DNA"/>
</dbReference>
<evidence type="ECO:0000256" key="1">
    <source>
        <dbReference type="SAM" id="MobiDB-lite"/>
    </source>
</evidence>
<feature type="compositionally biased region" description="Polar residues" evidence="1">
    <location>
        <begin position="447"/>
        <end position="463"/>
    </location>
</feature>
<accession>A0A8S1NX17</accession>
<comment type="caution">
    <text evidence="2">The sequence shown here is derived from an EMBL/GenBank/DDBJ whole genome shotgun (WGS) entry which is preliminary data.</text>
</comment>